<evidence type="ECO:0000313" key="4">
    <source>
        <dbReference type="Proteomes" id="UP000483078"/>
    </source>
</evidence>
<dbReference type="SUPFAM" id="SSF53756">
    <property type="entry name" value="UDP-Glycosyltransferase/glycogen phosphorylase"/>
    <property type="match status" value="1"/>
</dbReference>
<feature type="domain" description="Glycosyl transferase family 1" evidence="2">
    <location>
        <begin position="227"/>
        <end position="308"/>
    </location>
</feature>
<dbReference type="GO" id="GO:0016757">
    <property type="term" value="F:glycosyltransferase activity"/>
    <property type="evidence" value="ECO:0007669"/>
    <property type="project" value="InterPro"/>
</dbReference>
<reference evidence="3 4" key="1">
    <citation type="submission" date="2019-06" db="EMBL/GenBank/DDBJ databases">
        <title>Enrichment of Autotrophic Halophilic Microorganisms from Red Sea Brine Pool Using Microbial Electrosynthesis System.</title>
        <authorList>
            <person name="Alqahtani M.F."/>
            <person name="Bajracharya S."/>
            <person name="Katuri K.P."/>
            <person name="Ali M."/>
            <person name="Saikaly P.E."/>
        </authorList>
    </citation>
    <scope>NUCLEOTIDE SEQUENCE [LARGE SCALE GENOMIC DNA]</scope>
    <source>
        <strain evidence="3">MES6</strain>
    </source>
</reference>
<sequence>MPDHRPRIHWVSPLPPAETDIAHYTRRILPELAERAEVTLWTDATTWDRELEQFCRVRSMTPGKMLPKQMRSFDGPGDRSGNRSGDRPGTMFINMGNSWVFHAGLLTLARRMPSVVVLHDLAIQEMCLDAIHNSLLGRQTYFEAMYRWYGEAGRRAAQEALKGRLPATELSQTYPGFEIAMDNAVAVLTHTAAASEAVSARGYVPTYQLDLPFRARDTARHARRMTGPLRFVQFGHIGPNRRLEQVLEALAGMGPGFDFIFDIVGKVWNQELIKARCQELGLSEKVHLHGYVSEPELDALIGQAHLVFNLRHPTMGEASGSQLRIWNAAAASVVSDQGWYHHLPKDTVFHIPVEGEISALQQLFVRLQEDRSFGWSLGLAGRQRLMEHHAPAHYADGIVDVASDFENDARDALFANSARRLLSEGPDTPRLSGLIQNRLAQLF</sequence>
<dbReference type="InterPro" id="IPR001296">
    <property type="entry name" value="Glyco_trans_1"/>
</dbReference>
<feature type="compositionally biased region" description="Basic and acidic residues" evidence="1">
    <location>
        <begin position="76"/>
        <end position="86"/>
    </location>
</feature>
<gene>
    <name evidence="3" type="ORF">FH759_15580</name>
</gene>
<keyword evidence="3" id="KW-0808">Transferase</keyword>
<dbReference type="RefSeq" id="WP_273251411.1">
    <property type="nucleotide sequence ID" value="NZ_VENJ01000036.1"/>
</dbReference>
<dbReference type="EMBL" id="VENJ01000036">
    <property type="protein sequence ID" value="MTJ06087.1"/>
    <property type="molecule type" value="Genomic_DNA"/>
</dbReference>
<dbReference type="Gene3D" id="3.40.50.2000">
    <property type="entry name" value="Glycogen Phosphorylase B"/>
    <property type="match status" value="1"/>
</dbReference>
<proteinExistence type="predicted"/>
<evidence type="ECO:0000313" key="3">
    <source>
        <dbReference type="EMBL" id="MTJ06087.1"/>
    </source>
</evidence>
<evidence type="ECO:0000256" key="1">
    <source>
        <dbReference type="SAM" id="MobiDB-lite"/>
    </source>
</evidence>
<evidence type="ECO:0000259" key="2">
    <source>
        <dbReference type="Pfam" id="PF00534"/>
    </source>
</evidence>
<name>A0A7C9HDV5_9RHOB</name>
<comment type="caution">
    <text evidence="3">The sequence shown here is derived from an EMBL/GenBank/DDBJ whole genome shotgun (WGS) entry which is preliminary data.</text>
</comment>
<dbReference type="Pfam" id="PF00534">
    <property type="entry name" value="Glycos_transf_1"/>
    <property type="match status" value="1"/>
</dbReference>
<accession>A0A7C9HDV5</accession>
<protein>
    <submittedName>
        <fullName evidence="3">Glycosyltransferase family 4 protein</fullName>
    </submittedName>
</protein>
<dbReference type="AlphaFoldDB" id="A0A7C9HDV5"/>
<organism evidence="3 4">
    <name type="scientific">Sediminimonas qiaohouensis</name>
    <dbReference type="NCBI Taxonomy" id="552061"/>
    <lineage>
        <taxon>Bacteria</taxon>
        <taxon>Pseudomonadati</taxon>
        <taxon>Pseudomonadota</taxon>
        <taxon>Alphaproteobacteria</taxon>
        <taxon>Rhodobacterales</taxon>
        <taxon>Roseobacteraceae</taxon>
        <taxon>Sediminimonas</taxon>
    </lineage>
</organism>
<dbReference type="Proteomes" id="UP000483078">
    <property type="component" value="Unassembled WGS sequence"/>
</dbReference>
<feature type="region of interest" description="Disordered" evidence="1">
    <location>
        <begin position="65"/>
        <end position="88"/>
    </location>
</feature>